<dbReference type="RefSeq" id="WP_230002859.1">
    <property type="nucleotide sequence ID" value="NZ_CP087134.1"/>
</dbReference>
<dbReference type="NCBIfam" id="TIGR03891">
    <property type="entry name" value="thiopep_ocin"/>
    <property type="match status" value="1"/>
</dbReference>
<organism evidence="2 3">
    <name type="scientific">Flavobacterium cupriresistens</name>
    <dbReference type="NCBI Taxonomy" id="2893885"/>
    <lineage>
        <taxon>Bacteria</taxon>
        <taxon>Pseudomonadati</taxon>
        <taxon>Bacteroidota</taxon>
        <taxon>Flavobacteriia</taxon>
        <taxon>Flavobacteriales</taxon>
        <taxon>Flavobacteriaceae</taxon>
        <taxon>Flavobacterium</taxon>
    </lineage>
</organism>
<evidence type="ECO:0000313" key="2">
    <source>
        <dbReference type="EMBL" id="MDX6191267.1"/>
    </source>
</evidence>
<gene>
    <name evidence="2" type="ORF">SGQ83_18075</name>
</gene>
<comment type="caution">
    <text evidence="2">The sequence shown here is derived from an EMBL/GenBank/DDBJ whole genome shotgun (WGS) entry which is preliminary data.</text>
</comment>
<evidence type="ECO:0000313" key="3">
    <source>
        <dbReference type="Proteomes" id="UP001273350"/>
    </source>
</evidence>
<name>A0ABU4RF92_9FLAO</name>
<sequence>MQRDFCLGSEWLYYKIYTGVKTSDAILLEKLEPVITHLQHKKIITKWFFIRYRDPEEHLRIRFLIENPTHLSVVIQAFYSVFKELIQQNVIWTLQADTYKREIERYGKTTMITSESLFYRDSEMILQYIQIKPLFKQQELPLLFSFYAIDSFLNSFQLSNQEKLSLMDRLQTSFKQEFESDKEQKKELSRNYQSVYQQMHKILSLEAKNHFGAIRKIVDAKTKKSNKLALEIKAKIEIPLNQFLSAHIHMMLNRQYNSKQRTYELLIYDHLFRYYKNQNFVISSL</sequence>
<protein>
    <submittedName>
        <fullName evidence="2">Thiopeptide-type bacteriocin biosynthesis protein</fullName>
    </submittedName>
</protein>
<reference evidence="2 3" key="1">
    <citation type="submission" date="2023-11" db="EMBL/GenBank/DDBJ databases">
        <title>Unpublished Manusciprt.</title>
        <authorList>
            <person name="Saticioglu I.B."/>
            <person name="Ay H."/>
            <person name="Ajmi N."/>
            <person name="Altun S."/>
            <person name="Duman M."/>
        </authorList>
    </citation>
    <scope>NUCLEOTIDE SEQUENCE [LARGE SCALE GENOMIC DNA]</scope>
    <source>
        <strain evidence="2 3">Fl-318</strain>
    </source>
</reference>
<dbReference type="Pfam" id="PF14028">
    <property type="entry name" value="Lant_dehydr_C"/>
    <property type="match status" value="1"/>
</dbReference>
<dbReference type="Proteomes" id="UP001273350">
    <property type="component" value="Unassembled WGS sequence"/>
</dbReference>
<evidence type="ECO:0000259" key="1">
    <source>
        <dbReference type="Pfam" id="PF14028"/>
    </source>
</evidence>
<dbReference type="EMBL" id="JAWXVI010000009">
    <property type="protein sequence ID" value="MDX6191267.1"/>
    <property type="molecule type" value="Genomic_DNA"/>
</dbReference>
<feature type="domain" description="Thiopeptide-type bacteriocin biosynthesis" evidence="1">
    <location>
        <begin position="11"/>
        <end position="275"/>
    </location>
</feature>
<proteinExistence type="predicted"/>
<dbReference type="InterPro" id="IPR023809">
    <property type="entry name" value="Thiopep_bacteriocin_synth_dom"/>
</dbReference>
<keyword evidence="3" id="KW-1185">Reference proteome</keyword>
<accession>A0ABU4RF92</accession>